<accession>A0A2T8KNM6</accession>
<dbReference type="Gramene" id="PVH63801">
    <property type="protein sequence ID" value="PVH63801"/>
    <property type="gene ID" value="PAHAL_2G109600"/>
</dbReference>
<sequence>MKLLLACCLPLPIPLHHHHLSFGKLGDPLSIFILIHEFGDDGERWNAHAGAIGRASLLGLIITRIQD</sequence>
<dbReference type="AlphaFoldDB" id="A0A2T8KNM6"/>
<organism evidence="1">
    <name type="scientific">Panicum hallii</name>
    <dbReference type="NCBI Taxonomy" id="206008"/>
    <lineage>
        <taxon>Eukaryota</taxon>
        <taxon>Viridiplantae</taxon>
        <taxon>Streptophyta</taxon>
        <taxon>Embryophyta</taxon>
        <taxon>Tracheophyta</taxon>
        <taxon>Spermatophyta</taxon>
        <taxon>Magnoliopsida</taxon>
        <taxon>Liliopsida</taxon>
        <taxon>Poales</taxon>
        <taxon>Poaceae</taxon>
        <taxon>PACMAD clade</taxon>
        <taxon>Panicoideae</taxon>
        <taxon>Panicodae</taxon>
        <taxon>Paniceae</taxon>
        <taxon>Panicinae</taxon>
        <taxon>Panicum</taxon>
        <taxon>Panicum sect. Panicum</taxon>
    </lineage>
</organism>
<gene>
    <name evidence="1" type="ORF">PAHAL_2G109600</name>
</gene>
<protein>
    <submittedName>
        <fullName evidence="1">Uncharacterized protein</fullName>
    </submittedName>
</protein>
<dbReference type="Proteomes" id="UP000243499">
    <property type="component" value="Chromosome 2"/>
</dbReference>
<name>A0A2T8KNM6_9POAL</name>
<proteinExistence type="predicted"/>
<dbReference type="EMBL" id="CM008047">
    <property type="protein sequence ID" value="PVH63801.1"/>
    <property type="molecule type" value="Genomic_DNA"/>
</dbReference>
<reference evidence="1" key="1">
    <citation type="submission" date="2018-04" db="EMBL/GenBank/DDBJ databases">
        <title>WGS assembly of Panicum hallii.</title>
        <authorList>
            <person name="Lovell J."/>
            <person name="Jenkins J."/>
            <person name="Lowry D."/>
            <person name="Mamidi S."/>
            <person name="Sreedasyam A."/>
            <person name="Weng X."/>
            <person name="Barry K."/>
            <person name="Bonette J."/>
            <person name="Campitelli B."/>
            <person name="Daum C."/>
            <person name="Gordon S."/>
            <person name="Gould B."/>
            <person name="Lipzen A."/>
            <person name="Macqueen A."/>
            <person name="Palacio-Mejia J."/>
            <person name="Plott C."/>
            <person name="Shakirov E."/>
            <person name="Shu S."/>
            <person name="Yoshinaga Y."/>
            <person name="Zane M."/>
            <person name="Rokhsar D."/>
            <person name="Grimwood J."/>
            <person name="Schmutz J."/>
            <person name="Juenger T."/>
        </authorList>
    </citation>
    <scope>NUCLEOTIDE SEQUENCE [LARGE SCALE GENOMIC DNA]</scope>
    <source>
        <strain evidence="1">FIL2</strain>
    </source>
</reference>
<evidence type="ECO:0000313" key="1">
    <source>
        <dbReference type="EMBL" id="PVH63801.1"/>
    </source>
</evidence>